<sequence length="541" mass="59753">MDRHQPSHFPNHLGPSSSNIRRRSGTYPKPTIPSNCSSEDLNIHANFPHRSDATPQSSLTFIEPSLMFGGPSNSNQRDISLKTLPEESIFSCIPLSPAPDRHPSTSSNRSAKTSSSRLSRLPTPDYSVDHRSHAYGPQSSYDQGATLSRGSTIRSLMARGWEFVRLPVHQPQMSYYPPRTSSRSSGSFSSGRSQSSQGGPHSMRLAPSRLSTTSASTSKSSTSSIDSGRQSLISSVGTTEKFTHKWPLPKGMLHPSSLNSEDDLDPRATHILAAMEDERGLGIETVGKWTVFKWSLLLSVVTVLIYGTAVLVAVILTWFRAWLLADVMYVADYDLLVLATLAAALLLFTAMVGLTGTILNSRSILAIYTLLLWPTFISILVVGYISYKRSTFSLDRKLGHAWSAYYTPLGRLMIQDTLKCCGFLNALHEATPSGRCYARAPLPGCKGPLLRFEKANLDSLWAAAFSLVPIHVINIVVALLCTNHITHRFGKGITPKQYRLTEKDVQRDATEIKRRIGKGDAATMRATLIRDDWYDRTPLDW</sequence>
<reference evidence="8" key="1">
    <citation type="submission" date="2024-06" db="EMBL/GenBank/DDBJ databases">
        <title>Multi-omics analyses provide insights into the biosynthesis of the anticancer antibiotic pleurotin in Hohenbuehelia grisea.</title>
        <authorList>
            <person name="Weaver J.A."/>
            <person name="Alberti F."/>
        </authorList>
    </citation>
    <scope>NUCLEOTIDE SEQUENCE [LARGE SCALE GENOMIC DNA]</scope>
    <source>
        <strain evidence="8">T-177</strain>
    </source>
</reference>
<evidence type="ECO:0000256" key="6">
    <source>
        <dbReference type="SAM" id="Phobius"/>
    </source>
</evidence>
<keyword evidence="4 6" id="KW-0472">Membrane</keyword>
<evidence type="ECO:0000256" key="4">
    <source>
        <dbReference type="ARBA" id="ARBA00023136"/>
    </source>
</evidence>
<feature type="compositionally biased region" description="Polar residues" evidence="5">
    <location>
        <begin position="137"/>
        <end position="146"/>
    </location>
</feature>
<feature type="region of interest" description="Disordered" evidence="5">
    <location>
        <begin position="174"/>
        <end position="231"/>
    </location>
</feature>
<evidence type="ECO:0000313" key="7">
    <source>
        <dbReference type="EMBL" id="KAL0960604.1"/>
    </source>
</evidence>
<gene>
    <name evidence="7" type="ORF">HGRIS_005636</name>
</gene>
<feature type="region of interest" description="Disordered" evidence="5">
    <location>
        <begin position="92"/>
        <end position="146"/>
    </location>
</feature>
<comment type="subcellular location">
    <subcellularLocation>
        <location evidence="1">Membrane</location>
        <topology evidence="1">Multi-pass membrane protein</topology>
    </subcellularLocation>
</comment>
<keyword evidence="3 6" id="KW-1133">Transmembrane helix</keyword>
<evidence type="ECO:0000313" key="8">
    <source>
        <dbReference type="Proteomes" id="UP001556367"/>
    </source>
</evidence>
<feature type="transmembrane region" description="Helical" evidence="6">
    <location>
        <begin position="460"/>
        <end position="481"/>
    </location>
</feature>
<evidence type="ECO:0000256" key="2">
    <source>
        <dbReference type="ARBA" id="ARBA00022692"/>
    </source>
</evidence>
<feature type="transmembrane region" description="Helical" evidence="6">
    <location>
        <begin position="365"/>
        <end position="387"/>
    </location>
</feature>
<evidence type="ECO:0000256" key="5">
    <source>
        <dbReference type="SAM" id="MobiDB-lite"/>
    </source>
</evidence>
<evidence type="ECO:0008006" key="9">
    <source>
        <dbReference type="Google" id="ProtNLM"/>
    </source>
</evidence>
<feature type="compositionally biased region" description="Low complexity" evidence="5">
    <location>
        <begin position="104"/>
        <end position="121"/>
    </location>
</feature>
<organism evidence="7 8">
    <name type="scientific">Hohenbuehelia grisea</name>
    <dbReference type="NCBI Taxonomy" id="104357"/>
    <lineage>
        <taxon>Eukaryota</taxon>
        <taxon>Fungi</taxon>
        <taxon>Dikarya</taxon>
        <taxon>Basidiomycota</taxon>
        <taxon>Agaricomycotina</taxon>
        <taxon>Agaricomycetes</taxon>
        <taxon>Agaricomycetidae</taxon>
        <taxon>Agaricales</taxon>
        <taxon>Pleurotineae</taxon>
        <taxon>Pleurotaceae</taxon>
        <taxon>Hohenbuehelia</taxon>
    </lineage>
</organism>
<feature type="transmembrane region" description="Helical" evidence="6">
    <location>
        <begin position="335"/>
        <end position="358"/>
    </location>
</feature>
<protein>
    <recommendedName>
        <fullName evidence="9">Tetraspanin Tsp2</fullName>
    </recommendedName>
</protein>
<name>A0ABR3JXG2_9AGAR</name>
<feature type="compositionally biased region" description="Low complexity" evidence="5">
    <location>
        <begin position="208"/>
        <end position="227"/>
    </location>
</feature>
<proteinExistence type="predicted"/>
<accession>A0ABR3JXG2</accession>
<dbReference type="Pfam" id="PF00335">
    <property type="entry name" value="Tetraspanin"/>
    <property type="match status" value="1"/>
</dbReference>
<feature type="region of interest" description="Disordered" evidence="5">
    <location>
        <begin position="1"/>
        <end position="39"/>
    </location>
</feature>
<keyword evidence="8" id="KW-1185">Reference proteome</keyword>
<dbReference type="EMBL" id="JASNQZ010000001">
    <property type="protein sequence ID" value="KAL0960604.1"/>
    <property type="molecule type" value="Genomic_DNA"/>
</dbReference>
<evidence type="ECO:0000256" key="1">
    <source>
        <dbReference type="ARBA" id="ARBA00004141"/>
    </source>
</evidence>
<dbReference type="Proteomes" id="UP001556367">
    <property type="component" value="Unassembled WGS sequence"/>
</dbReference>
<dbReference type="InterPro" id="IPR018499">
    <property type="entry name" value="Tetraspanin/Peripherin"/>
</dbReference>
<feature type="transmembrane region" description="Helical" evidence="6">
    <location>
        <begin position="296"/>
        <end position="323"/>
    </location>
</feature>
<evidence type="ECO:0000256" key="3">
    <source>
        <dbReference type="ARBA" id="ARBA00022989"/>
    </source>
</evidence>
<comment type="caution">
    <text evidence="7">The sequence shown here is derived from an EMBL/GenBank/DDBJ whole genome shotgun (WGS) entry which is preliminary data.</text>
</comment>
<feature type="compositionally biased region" description="Low complexity" evidence="5">
    <location>
        <begin position="181"/>
        <end position="199"/>
    </location>
</feature>
<keyword evidence="2 6" id="KW-0812">Transmembrane</keyword>